<reference evidence="2" key="1">
    <citation type="journal article" date="2021" name="Nat. Commun.">
        <title>Genetic determinants of endophytism in the Arabidopsis root mycobiome.</title>
        <authorList>
            <person name="Mesny F."/>
            <person name="Miyauchi S."/>
            <person name="Thiergart T."/>
            <person name="Pickel B."/>
            <person name="Atanasova L."/>
            <person name="Karlsson M."/>
            <person name="Huettel B."/>
            <person name="Barry K.W."/>
            <person name="Haridas S."/>
            <person name="Chen C."/>
            <person name="Bauer D."/>
            <person name="Andreopoulos W."/>
            <person name="Pangilinan J."/>
            <person name="LaButti K."/>
            <person name="Riley R."/>
            <person name="Lipzen A."/>
            <person name="Clum A."/>
            <person name="Drula E."/>
            <person name="Henrissat B."/>
            <person name="Kohler A."/>
            <person name="Grigoriev I.V."/>
            <person name="Martin F.M."/>
            <person name="Hacquard S."/>
        </authorList>
    </citation>
    <scope>NUCLEOTIDE SEQUENCE</scope>
    <source>
        <strain evidence="2">MPI-CAGE-CH-0230</strain>
    </source>
</reference>
<proteinExistence type="predicted"/>
<evidence type="ECO:0000313" key="2">
    <source>
        <dbReference type="EMBL" id="KAH7031385.1"/>
    </source>
</evidence>
<sequence>MSSSRTQQPTKIDLSSPDLPRGIFPPAAGTSSSSASHAAPTSPQLEKSAARAMSSTDSWKPSLGGRKQSYRKEDYKHTLQMSGMSSGGGGGGGSGVINGGGSAGGDRGFSEEAH</sequence>
<organism evidence="2 3">
    <name type="scientific">Microdochium trichocladiopsis</name>
    <dbReference type="NCBI Taxonomy" id="1682393"/>
    <lineage>
        <taxon>Eukaryota</taxon>
        <taxon>Fungi</taxon>
        <taxon>Dikarya</taxon>
        <taxon>Ascomycota</taxon>
        <taxon>Pezizomycotina</taxon>
        <taxon>Sordariomycetes</taxon>
        <taxon>Xylariomycetidae</taxon>
        <taxon>Xylariales</taxon>
        <taxon>Microdochiaceae</taxon>
        <taxon>Microdochium</taxon>
    </lineage>
</organism>
<keyword evidence="3" id="KW-1185">Reference proteome</keyword>
<dbReference type="RefSeq" id="XP_046013065.1">
    <property type="nucleotide sequence ID" value="XM_046158749.1"/>
</dbReference>
<feature type="compositionally biased region" description="Gly residues" evidence="1">
    <location>
        <begin position="85"/>
        <end position="107"/>
    </location>
</feature>
<comment type="caution">
    <text evidence="2">The sequence shown here is derived from an EMBL/GenBank/DDBJ whole genome shotgun (WGS) entry which is preliminary data.</text>
</comment>
<name>A0A9P9BR08_9PEZI</name>
<feature type="compositionally biased region" description="Polar residues" evidence="1">
    <location>
        <begin position="1"/>
        <end position="10"/>
    </location>
</feature>
<evidence type="ECO:0000313" key="3">
    <source>
        <dbReference type="Proteomes" id="UP000756346"/>
    </source>
</evidence>
<evidence type="ECO:0000256" key="1">
    <source>
        <dbReference type="SAM" id="MobiDB-lite"/>
    </source>
</evidence>
<feature type="compositionally biased region" description="Low complexity" evidence="1">
    <location>
        <begin position="25"/>
        <end position="43"/>
    </location>
</feature>
<accession>A0A9P9BR08</accession>
<dbReference type="EMBL" id="JAGTJQ010000005">
    <property type="protein sequence ID" value="KAH7031385.1"/>
    <property type="molecule type" value="Genomic_DNA"/>
</dbReference>
<dbReference type="GeneID" id="70188295"/>
<protein>
    <submittedName>
        <fullName evidence="2">Uncharacterized protein</fullName>
    </submittedName>
</protein>
<gene>
    <name evidence="2" type="ORF">B0I36DRAFT_363078</name>
</gene>
<dbReference type="Proteomes" id="UP000756346">
    <property type="component" value="Unassembled WGS sequence"/>
</dbReference>
<dbReference type="AlphaFoldDB" id="A0A9P9BR08"/>
<dbReference type="OrthoDB" id="5425892at2759"/>
<feature type="region of interest" description="Disordered" evidence="1">
    <location>
        <begin position="1"/>
        <end position="114"/>
    </location>
</feature>